<dbReference type="AlphaFoldDB" id="A0AA86UKQ0"/>
<comment type="caution">
    <text evidence="2">The sequence shown here is derived from an EMBL/GenBank/DDBJ whole genome shotgun (WGS) entry which is preliminary data.</text>
</comment>
<dbReference type="Proteomes" id="UP001642409">
    <property type="component" value="Unassembled WGS sequence"/>
</dbReference>
<proteinExistence type="predicted"/>
<protein>
    <submittedName>
        <fullName evidence="3">Hypothetical_protein</fullName>
    </submittedName>
</protein>
<gene>
    <name evidence="3" type="ORF">HINF_LOCUS3734</name>
    <name evidence="2" type="ORF">HINF_LOCUS49650</name>
</gene>
<evidence type="ECO:0000313" key="4">
    <source>
        <dbReference type="Proteomes" id="UP001642409"/>
    </source>
</evidence>
<accession>A0AA86UKQ0</accession>
<evidence type="ECO:0000313" key="2">
    <source>
        <dbReference type="EMBL" id="CAI9962005.1"/>
    </source>
</evidence>
<feature type="region of interest" description="Disordered" evidence="1">
    <location>
        <begin position="1"/>
        <end position="20"/>
    </location>
</feature>
<evidence type="ECO:0000313" key="3">
    <source>
        <dbReference type="EMBL" id="CAL5976274.1"/>
    </source>
</evidence>
<feature type="compositionally biased region" description="Low complexity" evidence="1">
    <location>
        <begin position="1"/>
        <end position="10"/>
    </location>
</feature>
<reference evidence="3 4" key="2">
    <citation type="submission" date="2024-07" db="EMBL/GenBank/DDBJ databases">
        <authorList>
            <person name="Akdeniz Z."/>
        </authorList>
    </citation>
    <scope>NUCLEOTIDE SEQUENCE [LARGE SCALE GENOMIC DNA]</scope>
</reference>
<feature type="compositionally biased region" description="Basic and acidic residues" evidence="1">
    <location>
        <begin position="11"/>
        <end position="20"/>
    </location>
</feature>
<organism evidence="2">
    <name type="scientific">Hexamita inflata</name>
    <dbReference type="NCBI Taxonomy" id="28002"/>
    <lineage>
        <taxon>Eukaryota</taxon>
        <taxon>Metamonada</taxon>
        <taxon>Diplomonadida</taxon>
        <taxon>Hexamitidae</taxon>
        <taxon>Hexamitinae</taxon>
        <taxon>Hexamita</taxon>
    </lineage>
</organism>
<dbReference type="EMBL" id="CATOUU010000952">
    <property type="protein sequence ID" value="CAI9962005.1"/>
    <property type="molecule type" value="Genomic_DNA"/>
</dbReference>
<sequence length="180" mass="21143">MSEQPQQQQQLEHETKSVPKLDHNYPIHPFVYNQLVDTMSHVFSKSKESTDVEKQREIYQCQVISLDLLQKFTIQVLGFIPKIKDIIHVLHQAFGIKTFGSVMKLKLAIQTKYIWLGDLKYKEYDSAAIWRIMLTSYISQQGTRAQYSNYFSNLVSQNDRKMDSIRDIINLLKDQNDARK</sequence>
<dbReference type="EMBL" id="CAXDID020000007">
    <property type="protein sequence ID" value="CAL5976274.1"/>
    <property type="molecule type" value="Genomic_DNA"/>
</dbReference>
<keyword evidence="4" id="KW-1185">Reference proteome</keyword>
<evidence type="ECO:0000256" key="1">
    <source>
        <dbReference type="SAM" id="MobiDB-lite"/>
    </source>
</evidence>
<reference evidence="2" key="1">
    <citation type="submission" date="2023-06" db="EMBL/GenBank/DDBJ databases">
        <authorList>
            <person name="Kurt Z."/>
        </authorList>
    </citation>
    <scope>NUCLEOTIDE SEQUENCE</scope>
</reference>
<name>A0AA86UKQ0_9EUKA</name>